<organism evidence="3 4">
    <name type="scientific">Elysia marginata</name>
    <dbReference type="NCBI Taxonomy" id="1093978"/>
    <lineage>
        <taxon>Eukaryota</taxon>
        <taxon>Metazoa</taxon>
        <taxon>Spiralia</taxon>
        <taxon>Lophotrochozoa</taxon>
        <taxon>Mollusca</taxon>
        <taxon>Gastropoda</taxon>
        <taxon>Heterobranchia</taxon>
        <taxon>Euthyneura</taxon>
        <taxon>Panpulmonata</taxon>
        <taxon>Sacoglossa</taxon>
        <taxon>Placobranchoidea</taxon>
        <taxon>Plakobranchidae</taxon>
        <taxon>Elysia</taxon>
    </lineage>
</organism>
<reference evidence="3 4" key="1">
    <citation type="journal article" date="2021" name="Elife">
        <title>Chloroplast acquisition without the gene transfer in kleptoplastic sea slugs, Plakobranchus ocellatus.</title>
        <authorList>
            <person name="Maeda T."/>
            <person name="Takahashi S."/>
            <person name="Yoshida T."/>
            <person name="Shimamura S."/>
            <person name="Takaki Y."/>
            <person name="Nagai Y."/>
            <person name="Toyoda A."/>
            <person name="Suzuki Y."/>
            <person name="Arimoto A."/>
            <person name="Ishii H."/>
            <person name="Satoh N."/>
            <person name="Nishiyama T."/>
            <person name="Hasebe M."/>
            <person name="Maruyama T."/>
            <person name="Minagawa J."/>
            <person name="Obokata J."/>
            <person name="Shigenobu S."/>
        </authorList>
    </citation>
    <scope>NUCLEOTIDE SEQUENCE [LARGE SCALE GENOMIC DNA]</scope>
</reference>
<dbReference type="Proteomes" id="UP000762676">
    <property type="component" value="Unassembled WGS sequence"/>
</dbReference>
<dbReference type="SUPFAM" id="SSF51556">
    <property type="entry name" value="Metallo-dependent hydrolases"/>
    <property type="match status" value="1"/>
</dbReference>
<comment type="caution">
    <text evidence="3">The sequence shown here is derived from an EMBL/GenBank/DDBJ whole genome shotgun (WGS) entry which is preliminary data.</text>
</comment>
<dbReference type="InterPro" id="IPR001130">
    <property type="entry name" value="TatD-like"/>
</dbReference>
<sequence>MVRSVCCFTFGFNADIQKEVLITQLKLAVEFKLPLVIHCRDADDDCIHIMTQ</sequence>
<evidence type="ECO:0000313" key="4">
    <source>
        <dbReference type="Proteomes" id="UP000762676"/>
    </source>
</evidence>
<comment type="similarity">
    <text evidence="1">Belongs to the metallo-dependent hydrolases superfamily. TatD-type hydrolase family.</text>
</comment>
<keyword evidence="2 3" id="KW-0378">Hydrolase</keyword>
<dbReference type="AlphaFoldDB" id="A0AAV4HG18"/>
<dbReference type="InterPro" id="IPR032466">
    <property type="entry name" value="Metal_Hydrolase"/>
</dbReference>
<dbReference type="Pfam" id="PF01026">
    <property type="entry name" value="TatD_DNase"/>
    <property type="match status" value="1"/>
</dbReference>
<dbReference type="PROSITE" id="PS01090">
    <property type="entry name" value="TATD_2"/>
    <property type="match status" value="1"/>
</dbReference>
<dbReference type="PANTHER" id="PTHR46363:SF1">
    <property type="entry name" value="DEOXYRIBONUCLEASE TATDN2-RELATED"/>
    <property type="match status" value="1"/>
</dbReference>
<proteinExistence type="inferred from homology"/>
<gene>
    <name evidence="3" type="ORF">ElyMa_006279000</name>
</gene>
<dbReference type="Gene3D" id="3.20.20.140">
    <property type="entry name" value="Metal-dependent hydrolases"/>
    <property type="match status" value="1"/>
</dbReference>
<dbReference type="PANTHER" id="PTHR46363">
    <property type="entry name" value="DEOXYRIBONUCLEASE TATDN2-RELATED"/>
    <property type="match status" value="1"/>
</dbReference>
<feature type="non-terminal residue" evidence="3">
    <location>
        <position position="52"/>
    </location>
</feature>
<protein>
    <submittedName>
        <fullName evidence="3">Hydrolase, TatD family</fullName>
    </submittedName>
</protein>
<accession>A0AAV4HG18</accession>
<evidence type="ECO:0000256" key="2">
    <source>
        <dbReference type="ARBA" id="ARBA00022801"/>
    </source>
</evidence>
<name>A0AAV4HG18_9GAST</name>
<keyword evidence="4" id="KW-1185">Reference proteome</keyword>
<dbReference type="EMBL" id="BMAT01012626">
    <property type="protein sequence ID" value="GFR95691.1"/>
    <property type="molecule type" value="Genomic_DNA"/>
</dbReference>
<dbReference type="GO" id="GO:0016788">
    <property type="term" value="F:hydrolase activity, acting on ester bonds"/>
    <property type="evidence" value="ECO:0007669"/>
    <property type="project" value="InterPro"/>
</dbReference>
<evidence type="ECO:0000256" key="1">
    <source>
        <dbReference type="ARBA" id="ARBA00009275"/>
    </source>
</evidence>
<dbReference type="InterPro" id="IPR018228">
    <property type="entry name" value="DNase_TatD-rel_CS"/>
</dbReference>
<evidence type="ECO:0000313" key="3">
    <source>
        <dbReference type="EMBL" id="GFR95691.1"/>
    </source>
</evidence>